<dbReference type="CDD" id="cd04301">
    <property type="entry name" value="NAT_SF"/>
    <property type="match status" value="1"/>
</dbReference>
<keyword evidence="2" id="KW-0012">Acyltransferase</keyword>
<dbReference type="PANTHER" id="PTHR43072">
    <property type="entry name" value="N-ACETYLTRANSFERASE"/>
    <property type="match status" value="1"/>
</dbReference>
<keyword evidence="2" id="KW-0808">Transferase</keyword>
<organism evidence="2 3">
    <name type="scientific">Halorubrum glutamatedens</name>
    <dbReference type="NCBI Taxonomy" id="2707018"/>
    <lineage>
        <taxon>Archaea</taxon>
        <taxon>Methanobacteriati</taxon>
        <taxon>Methanobacteriota</taxon>
        <taxon>Stenosarchaea group</taxon>
        <taxon>Halobacteria</taxon>
        <taxon>Halobacteriales</taxon>
        <taxon>Haloferacaceae</taxon>
        <taxon>Halorubrum</taxon>
    </lineage>
</organism>
<dbReference type="RefSeq" id="WP_122104492.1">
    <property type="nucleotide sequence ID" value="NZ_JBHSKV010000007.1"/>
</dbReference>
<dbReference type="EC" id="2.3.-.-" evidence="2"/>
<reference evidence="2 3" key="1">
    <citation type="journal article" date="2019" name="Int. J. Syst. Evol. Microbiol.">
        <title>The Global Catalogue of Microorganisms (GCM) 10K type strain sequencing project: providing services to taxonomists for standard genome sequencing and annotation.</title>
        <authorList>
            <consortium name="The Broad Institute Genomics Platform"/>
            <consortium name="The Broad Institute Genome Sequencing Center for Infectious Disease"/>
            <person name="Wu L."/>
            <person name="Ma J."/>
        </authorList>
    </citation>
    <scope>NUCLEOTIDE SEQUENCE [LARGE SCALE GENOMIC DNA]</scope>
    <source>
        <strain evidence="2 3">CGMCC 1.16026</strain>
    </source>
</reference>
<protein>
    <submittedName>
        <fullName evidence="2">GNAT family N-acetyltransferase</fullName>
        <ecNumber evidence="2">2.3.-.-</ecNumber>
    </submittedName>
</protein>
<dbReference type="Pfam" id="PF00583">
    <property type="entry name" value="Acetyltransf_1"/>
    <property type="match status" value="1"/>
</dbReference>
<dbReference type="EMBL" id="JBHSKV010000007">
    <property type="protein sequence ID" value="MFC5134226.1"/>
    <property type="molecule type" value="Genomic_DNA"/>
</dbReference>
<evidence type="ECO:0000313" key="2">
    <source>
        <dbReference type="EMBL" id="MFC5134226.1"/>
    </source>
</evidence>
<dbReference type="GO" id="GO:0016746">
    <property type="term" value="F:acyltransferase activity"/>
    <property type="evidence" value="ECO:0007669"/>
    <property type="project" value="UniProtKB-KW"/>
</dbReference>
<dbReference type="InterPro" id="IPR000182">
    <property type="entry name" value="GNAT_dom"/>
</dbReference>
<dbReference type="PANTHER" id="PTHR43072:SF52">
    <property type="entry name" value="GCN5-RELATED N-ACETYLTRANSFERASE"/>
    <property type="match status" value="1"/>
</dbReference>
<dbReference type="Gene3D" id="3.40.630.30">
    <property type="match status" value="1"/>
</dbReference>
<sequence length="243" mass="27214">MIREVEHKDRRDIYEYVQDRGRVAYEAAREDLGFDPTQFGHHITILKRDGLLREEGGELVPGVEDDFGGGAEEEFAGEAVSFNIRPARQPDLSGLLGVIRDAVEDGNDVVAENIADILDEEQVLYQQGGVKSRVFFVATVNGDVIGWVNISHPELEKLSHTAELTVGVLPEYRRNGIGSHLLERGLEWAADEGYERIYNSVPSTNEEAIAFLEAHGWEEEATREGHYRIDGEYVDEVMMAVTL</sequence>
<name>A0ABD5QQF7_9EURY</name>
<evidence type="ECO:0000313" key="3">
    <source>
        <dbReference type="Proteomes" id="UP001596145"/>
    </source>
</evidence>
<keyword evidence="3" id="KW-1185">Reference proteome</keyword>
<proteinExistence type="predicted"/>
<dbReference type="AlphaFoldDB" id="A0ABD5QQF7"/>
<dbReference type="InterPro" id="IPR016181">
    <property type="entry name" value="Acyl_CoA_acyltransferase"/>
</dbReference>
<comment type="caution">
    <text evidence="2">The sequence shown here is derived from an EMBL/GenBank/DDBJ whole genome shotgun (WGS) entry which is preliminary data.</text>
</comment>
<feature type="domain" description="N-acetyltransferase" evidence="1">
    <location>
        <begin position="82"/>
        <end position="243"/>
    </location>
</feature>
<gene>
    <name evidence="2" type="ORF">ACFPJA_05770</name>
</gene>
<dbReference type="Proteomes" id="UP001596145">
    <property type="component" value="Unassembled WGS sequence"/>
</dbReference>
<evidence type="ECO:0000259" key="1">
    <source>
        <dbReference type="PROSITE" id="PS51186"/>
    </source>
</evidence>
<dbReference type="SUPFAM" id="SSF55729">
    <property type="entry name" value="Acyl-CoA N-acyltransferases (Nat)"/>
    <property type="match status" value="1"/>
</dbReference>
<accession>A0ABD5QQF7</accession>
<dbReference type="PROSITE" id="PS51186">
    <property type="entry name" value="GNAT"/>
    <property type="match status" value="1"/>
</dbReference>